<dbReference type="EMBL" id="JBJQOH010000007">
    <property type="protein sequence ID" value="KAL3680885.1"/>
    <property type="molecule type" value="Genomic_DNA"/>
</dbReference>
<reference evidence="2 3" key="1">
    <citation type="submission" date="2024-09" db="EMBL/GenBank/DDBJ databases">
        <title>Chromosome-scale assembly of Riccia sorocarpa.</title>
        <authorList>
            <person name="Paukszto L."/>
        </authorList>
    </citation>
    <scope>NUCLEOTIDE SEQUENCE [LARGE SCALE GENOMIC DNA]</scope>
    <source>
        <strain evidence="2">LP-2024</strain>
        <tissue evidence="2">Aerial parts of the thallus</tissue>
    </source>
</reference>
<sequence>MVATRQRGLGLFAPICVIVNLAMSFVVWRLQIIDVKGIDRPVPLRPPYLQPQFLPLPGLPIPTTVPVGGFTRPMMENVPGIRSPTVLVDLPAEDLPECPSRPAVNSGNRANRAGKMQWDQQSTIALIELKKDEWEAFESMSSRRGQVVSSDVKWQKIKEGLLARGIDAEASQIRSKWDRLYGEFKRVRDWNKVSRNEAYWACYAKTKKNEQLPSNFNEEIYDLLSEFTRRRPGVNPTGISYTNETLL</sequence>
<dbReference type="InterPro" id="IPR044822">
    <property type="entry name" value="Myb_DNA-bind_4"/>
</dbReference>
<dbReference type="AlphaFoldDB" id="A0ABD3GS06"/>
<dbReference type="Proteomes" id="UP001633002">
    <property type="component" value="Unassembled WGS sequence"/>
</dbReference>
<evidence type="ECO:0000313" key="2">
    <source>
        <dbReference type="EMBL" id="KAL3680885.1"/>
    </source>
</evidence>
<proteinExistence type="predicted"/>
<name>A0ABD3GS06_9MARC</name>
<dbReference type="Gene3D" id="1.10.10.60">
    <property type="entry name" value="Homeodomain-like"/>
    <property type="match status" value="1"/>
</dbReference>
<evidence type="ECO:0000313" key="3">
    <source>
        <dbReference type="Proteomes" id="UP001633002"/>
    </source>
</evidence>
<gene>
    <name evidence="2" type="ORF">R1sor_023841</name>
</gene>
<comment type="caution">
    <text evidence="2">The sequence shown here is derived from an EMBL/GenBank/DDBJ whole genome shotgun (WGS) entry which is preliminary data.</text>
</comment>
<feature type="domain" description="Myb/SANT-like DNA-binding" evidence="1">
    <location>
        <begin position="116"/>
        <end position="203"/>
    </location>
</feature>
<dbReference type="PANTHER" id="PTHR33492:SF11">
    <property type="entry name" value="OS04G0670900 PROTEIN"/>
    <property type="match status" value="1"/>
</dbReference>
<dbReference type="Pfam" id="PF13837">
    <property type="entry name" value="Myb_DNA-bind_4"/>
    <property type="match status" value="1"/>
</dbReference>
<organism evidence="2 3">
    <name type="scientific">Riccia sorocarpa</name>
    <dbReference type="NCBI Taxonomy" id="122646"/>
    <lineage>
        <taxon>Eukaryota</taxon>
        <taxon>Viridiplantae</taxon>
        <taxon>Streptophyta</taxon>
        <taxon>Embryophyta</taxon>
        <taxon>Marchantiophyta</taxon>
        <taxon>Marchantiopsida</taxon>
        <taxon>Marchantiidae</taxon>
        <taxon>Marchantiales</taxon>
        <taxon>Ricciaceae</taxon>
        <taxon>Riccia</taxon>
    </lineage>
</organism>
<keyword evidence="3" id="KW-1185">Reference proteome</keyword>
<protein>
    <recommendedName>
        <fullName evidence="1">Myb/SANT-like DNA-binding domain-containing protein</fullName>
    </recommendedName>
</protein>
<dbReference type="PANTHER" id="PTHR33492">
    <property type="entry name" value="OSJNBA0043A12.37 PROTEIN-RELATED"/>
    <property type="match status" value="1"/>
</dbReference>
<accession>A0ABD3GS06</accession>
<evidence type="ECO:0000259" key="1">
    <source>
        <dbReference type="Pfam" id="PF13837"/>
    </source>
</evidence>